<organism evidence="2 3">
    <name type="scientific">Luteimonas rhizosphaericola</name>
    <dbReference type="NCBI Taxonomy" id="3042024"/>
    <lineage>
        <taxon>Bacteria</taxon>
        <taxon>Pseudomonadati</taxon>
        <taxon>Pseudomonadota</taxon>
        <taxon>Gammaproteobacteria</taxon>
        <taxon>Lysobacterales</taxon>
        <taxon>Lysobacteraceae</taxon>
        <taxon>Luteimonas</taxon>
    </lineage>
</organism>
<protein>
    <submittedName>
        <fullName evidence="2">Uncharacterized protein</fullName>
    </submittedName>
</protein>
<sequence>MIQPLALDDITLLREALAALRTLDGHAINVTARASQSGAQARQLAVLGDRGRHMDALDRRLRDAHAHLTGAPVIQHGNADLTSESTTFPPLTRAEEAQEANRRG</sequence>
<reference evidence="2 3" key="1">
    <citation type="submission" date="2023-04" db="EMBL/GenBank/DDBJ databases">
        <title>Luteimonas sp. M1R5S18.</title>
        <authorList>
            <person name="Sun J.-Q."/>
        </authorList>
    </citation>
    <scope>NUCLEOTIDE SEQUENCE [LARGE SCALE GENOMIC DNA]</scope>
    <source>
        <strain evidence="2 3">M1R5S18</strain>
    </source>
</reference>
<evidence type="ECO:0000256" key="1">
    <source>
        <dbReference type="SAM" id="MobiDB-lite"/>
    </source>
</evidence>
<keyword evidence="3" id="KW-1185">Reference proteome</keyword>
<dbReference type="EMBL" id="JARXRN010000029">
    <property type="protein sequence ID" value="MDH5832143.1"/>
    <property type="molecule type" value="Genomic_DNA"/>
</dbReference>
<feature type="region of interest" description="Disordered" evidence="1">
    <location>
        <begin position="71"/>
        <end position="104"/>
    </location>
</feature>
<feature type="compositionally biased region" description="Polar residues" evidence="1">
    <location>
        <begin position="80"/>
        <end position="89"/>
    </location>
</feature>
<proteinExistence type="predicted"/>
<accession>A0ABT6JN89</accession>
<feature type="compositionally biased region" description="Basic and acidic residues" evidence="1">
    <location>
        <begin position="93"/>
        <end position="104"/>
    </location>
</feature>
<dbReference type="RefSeq" id="WP_280603157.1">
    <property type="nucleotide sequence ID" value="NZ_JARXRN010000029.1"/>
</dbReference>
<gene>
    <name evidence="2" type="ORF">QFW80_16620</name>
</gene>
<evidence type="ECO:0000313" key="2">
    <source>
        <dbReference type="EMBL" id="MDH5832143.1"/>
    </source>
</evidence>
<comment type="caution">
    <text evidence="2">The sequence shown here is derived from an EMBL/GenBank/DDBJ whole genome shotgun (WGS) entry which is preliminary data.</text>
</comment>
<dbReference type="Proteomes" id="UP001156831">
    <property type="component" value="Unassembled WGS sequence"/>
</dbReference>
<name>A0ABT6JN89_9GAMM</name>
<evidence type="ECO:0000313" key="3">
    <source>
        <dbReference type="Proteomes" id="UP001156831"/>
    </source>
</evidence>